<gene>
    <name evidence="1" type="ORF">S01H4_63004</name>
</gene>
<feature type="non-terminal residue" evidence="1">
    <location>
        <position position="147"/>
    </location>
</feature>
<dbReference type="AlphaFoldDB" id="X1CSG1"/>
<protein>
    <submittedName>
        <fullName evidence="1">Uncharacterized protein</fullName>
    </submittedName>
</protein>
<sequence>TAEQLQKQVQEQIRKYTLFGNEEIVFDYCTFEGAAASSDKRAVLEAVTTRRISDACLAVARQAKLDLIGIEPAILPVMKLIYDELAAESAGASMLLALDSVSGCVGVFEDGLPRFCQNLSIGVKRLSAGEDNFAQLMDQIKPVLQFA</sequence>
<dbReference type="EMBL" id="BART01037756">
    <property type="protein sequence ID" value="GAH10727.1"/>
    <property type="molecule type" value="Genomic_DNA"/>
</dbReference>
<organism evidence="1">
    <name type="scientific">marine sediment metagenome</name>
    <dbReference type="NCBI Taxonomy" id="412755"/>
    <lineage>
        <taxon>unclassified sequences</taxon>
        <taxon>metagenomes</taxon>
        <taxon>ecological metagenomes</taxon>
    </lineage>
</organism>
<accession>X1CSG1</accession>
<feature type="non-terminal residue" evidence="1">
    <location>
        <position position="1"/>
    </location>
</feature>
<comment type="caution">
    <text evidence="1">The sequence shown here is derived from an EMBL/GenBank/DDBJ whole genome shotgun (WGS) entry which is preliminary data.</text>
</comment>
<name>X1CSG1_9ZZZZ</name>
<evidence type="ECO:0000313" key="1">
    <source>
        <dbReference type="EMBL" id="GAH10727.1"/>
    </source>
</evidence>
<proteinExistence type="predicted"/>
<reference evidence="1" key="1">
    <citation type="journal article" date="2014" name="Front. Microbiol.">
        <title>High frequency of phylogenetically diverse reductive dehalogenase-homologous genes in deep subseafloor sedimentary metagenomes.</title>
        <authorList>
            <person name="Kawai M."/>
            <person name="Futagami T."/>
            <person name="Toyoda A."/>
            <person name="Takaki Y."/>
            <person name="Nishi S."/>
            <person name="Hori S."/>
            <person name="Arai W."/>
            <person name="Tsubouchi T."/>
            <person name="Morono Y."/>
            <person name="Uchiyama I."/>
            <person name="Ito T."/>
            <person name="Fujiyama A."/>
            <person name="Inagaki F."/>
            <person name="Takami H."/>
        </authorList>
    </citation>
    <scope>NUCLEOTIDE SEQUENCE</scope>
    <source>
        <strain evidence="1">Expedition CK06-06</strain>
    </source>
</reference>